<name>A0A0E9TE78_ANGAN</name>
<dbReference type="EMBL" id="GBXM01056691">
    <property type="protein sequence ID" value="JAH51886.1"/>
    <property type="molecule type" value="Transcribed_RNA"/>
</dbReference>
<dbReference type="AlphaFoldDB" id="A0A0E9TE78"/>
<protein>
    <submittedName>
        <fullName evidence="1">Uncharacterized protein</fullName>
    </submittedName>
</protein>
<sequence length="18" mass="1985">MAAHIEIKVMLQNSSIEA</sequence>
<proteinExistence type="predicted"/>
<evidence type="ECO:0000313" key="1">
    <source>
        <dbReference type="EMBL" id="JAH51886.1"/>
    </source>
</evidence>
<reference evidence="1" key="2">
    <citation type="journal article" date="2015" name="Fish Shellfish Immunol.">
        <title>Early steps in the European eel (Anguilla anguilla)-Vibrio vulnificus interaction in the gills: Role of the RtxA13 toxin.</title>
        <authorList>
            <person name="Callol A."/>
            <person name="Pajuelo D."/>
            <person name="Ebbesson L."/>
            <person name="Teles M."/>
            <person name="MacKenzie S."/>
            <person name="Amaro C."/>
        </authorList>
    </citation>
    <scope>NUCLEOTIDE SEQUENCE</scope>
</reference>
<reference evidence="1" key="1">
    <citation type="submission" date="2014-11" db="EMBL/GenBank/DDBJ databases">
        <authorList>
            <person name="Amaro Gonzalez C."/>
        </authorList>
    </citation>
    <scope>NUCLEOTIDE SEQUENCE</scope>
</reference>
<accession>A0A0E9TE78</accession>
<organism evidence="1">
    <name type="scientific">Anguilla anguilla</name>
    <name type="common">European freshwater eel</name>
    <name type="synonym">Muraena anguilla</name>
    <dbReference type="NCBI Taxonomy" id="7936"/>
    <lineage>
        <taxon>Eukaryota</taxon>
        <taxon>Metazoa</taxon>
        <taxon>Chordata</taxon>
        <taxon>Craniata</taxon>
        <taxon>Vertebrata</taxon>
        <taxon>Euteleostomi</taxon>
        <taxon>Actinopterygii</taxon>
        <taxon>Neopterygii</taxon>
        <taxon>Teleostei</taxon>
        <taxon>Anguilliformes</taxon>
        <taxon>Anguillidae</taxon>
        <taxon>Anguilla</taxon>
    </lineage>
</organism>